<proteinExistence type="predicted"/>
<dbReference type="AlphaFoldDB" id="A0A5C6UIT5"/>
<evidence type="ECO:0000313" key="2">
    <source>
        <dbReference type="EMBL" id="TXC72599.1"/>
    </source>
</evidence>
<dbReference type="Gene3D" id="2.60.120.200">
    <property type="match status" value="1"/>
</dbReference>
<dbReference type="InterPro" id="IPR046217">
    <property type="entry name" value="DUF6250"/>
</dbReference>
<name>A0A5C6UIT5_9SPHN</name>
<organism evidence="2 3">
    <name type="scientific">Sphingomonas ginsenosidivorax</name>
    <dbReference type="NCBI Taxonomy" id="862135"/>
    <lineage>
        <taxon>Bacteria</taxon>
        <taxon>Pseudomonadati</taxon>
        <taxon>Pseudomonadota</taxon>
        <taxon>Alphaproteobacteria</taxon>
        <taxon>Sphingomonadales</taxon>
        <taxon>Sphingomonadaceae</taxon>
        <taxon>Sphingomonas</taxon>
    </lineage>
</organism>
<evidence type="ECO:0000313" key="3">
    <source>
        <dbReference type="Proteomes" id="UP000321250"/>
    </source>
</evidence>
<dbReference type="EMBL" id="VOQR01000001">
    <property type="protein sequence ID" value="TXC72599.1"/>
    <property type="molecule type" value="Genomic_DNA"/>
</dbReference>
<feature type="domain" description="DUF6250" evidence="1">
    <location>
        <begin position="45"/>
        <end position="207"/>
    </location>
</feature>
<dbReference type="Proteomes" id="UP000321250">
    <property type="component" value="Unassembled WGS sequence"/>
</dbReference>
<comment type="caution">
    <text evidence="2">The sequence shown here is derived from an EMBL/GenBank/DDBJ whole genome shotgun (WGS) entry which is preliminary data.</text>
</comment>
<dbReference type="Pfam" id="PF19763">
    <property type="entry name" value="DUF6250"/>
    <property type="match status" value="1"/>
</dbReference>
<dbReference type="RefSeq" id="WP_147083870.1">
    <property type="nucleotide sequence ID" value="NZ_VOQR01000001.1"/>
</dbReference>
<keyword evidence="3" id="KW-1185">Reference proteome</keyword>
<reference evidence="2 3" key="1">
    <citation type="journal article" date="2013" name="Antonie Van Leeuwenhoek">
        <title>Sphingomonas ginsenosidivorax sp. nov., with the ability to transform ginsenosides.</title>
        <authorList>
            <person name="Jin X.F."/>
            <person name="Kim J.K."/>
            <person name="Liu Q.M."/>
            <person name="Kang M.S."/>
            <person name="He D."/>
            <person name="Jin F.X."/>
            <person name="Kim S.C."/>
            <person name="Im W.T."/>
        </authorList>
    </citation>
    <scope>NUCLEOTIDE SEQUENCE [LARGE SCALE GENOMIC DNA]</scope>
    <source>
        <strain evidence="2 3">KHI67</strain>
    </source>
</reference>
<protein>
    <submittedName>
        <fullName evidence="2">Tat pathway signal sequence domain protein</fullName>
    </submittedName>
</protein>
<evidence type="ECO:0000259" key="1">
    <source>
        <dbReference type="Pfam" id="PF19763"/>
    </source>
</evidence>
<sequence length="214" mass="23612">MMRWMVLALLVSASAGDARNGSPQWRIEADKGSAKVSIQRGVIDVQSPDGVTLWYRQRLSGPVRIDYDVMAVSAGGANDAVSDVNAFWMARDPGTTTLRPRDGAFASYDGLETYYVGIGGNRNTTTRFRRYIGRAGDRPLRPQDDRQAPGDMLTPNVWMHVRLIADGSRIAVERDGKPLFALTDPAPYTSGLFGLRTTKSHLRIRNVTVTSLRL</sequence>
<accession>A0A5C6UIT5</accession>
<dbReference type="OrthoDB" id="262615at2"/>
<gene>
    <name evidence="2" type="ORF">FSB78_17805</name>
</gene>